<feature type="non-terminal residue" evidence="2">
    <location>
        <position position="1"/>
    </location>
</feature>
<comment type="caution">
    <text evidence="2">The sequence shown here is derived from an EMBL/GenBank/DDBJ whole genome shotgun (WGS) entry which is preliminary data.</text>
</comment>
<dbReference type="AlphaFoldDB" id="A0A0F8XJY1"/>
<feature type="transmembrane region" description="Helical" evidence="1">
    <location>
        <begin position="12"/>
        <end position="31"/>
    </location>
</feature>
<accession>A0A0F8XJY1</accession>
<keyword evidence="1" id="KW-1133">Transmembrane helix</keyword>
<evidence type="ECO:0000256" key="1">
    <source>
        <dbReference type="SAM" id="Phobius"/>
    </source>
</evidence>
<dbReference type="EMBL" id="LAZR01058653">
    <property type="protein sequence ID" value="KKK69432.1"/>
    <property type="molecule type" value="Genomic_DNA"/>
</dbReference>
<evidence type="ECO:0000313" key="2">
    <source>
        <dbReference type="EMBL" id="KKK69432.1"/>
    </source>
</evidence>
<keyword evidence="1" id="KW-0472">Membrane</keyword>
<proteinExistence type="predicted"/>
<gene>
    <name evidence="2" type="ORF">LCGC14_2934120</name>
</gene>
<sequence>EPSDDTIIEDLVIPILNKIIIFFFFYFKIFYKG</sequence>
<protein>
    <submittedName>
        <fullName evidence="2">Uncharacterized protein</fullName>
    </submittedName>
</protein>
<organism evidence="2">
    <name type="scientific">marine sediment metagenome</name>
    <dbReference type="NCBI Taxonomy" id="412755"/>
    <lineage>
        <taxon>unclassified sequences</taxon>
        <taxon>metagenomes</taxon>
        <taxon>ecological metagenomes</taxon>
    </lineage>
</organism>
<reference evidence="2" key="1">
    <citation type="journal article" date="2015" name="Nature">
        <title>Complex archaea that bridge the gap between prokaryotes and eukaryotes.</title>
        <authorList>
            <person name="Spang A."/>
            <person name="Saw J.H."/>
            <person name="Jorgensen S.L."/>
            <person name="Zaremba-Niedzwiedzka K."/>
            <person name="Martijn J."/>
            <person name="Lind A.E."/>
            <person name="van Eijk R."/>
            <person name="Schleper C."/>
            <person name="Guy L."/>
            <person name="Ettema T.J."/>
        </authorList>
    </citation>
    <scope>NUCLEOTIDE SEQUENCE</scope>
</reference>
<keyword evidence="1" id="KW-0812">Transmembrane</keyword>
<name>A0A0F8XJY1_9ZZZZ</name>